<dbReference type="InParanoid" id="A0A2P5ELY4"/>
<sequence>MYFRTTYTLKNHPAVVHELLQHNRRLELVEAIAIKDEHYLVRLGATISHKQLRDDRKLEPGLPRRTIEQSLLSARQIPIPKRTSRIFAVATEPKPARTGSAKPQSPNSVNGSSSRSPLSKAVNGVSTLFTFDPTLAGLSPYEDGPEERIKVSGL</sequence>
<gene>
    <name evidence="2" type="ORF">TorRG33x02_176930</name>
</gene>
<evidence type="ECO:0000256" key="1">
    <source>
        <dbReference type="SAM" id="MobiDB-lite"/>
    </source>
</evidence>
<protein>
    <submittedName>
        <fullName evidence="2">Uncharacterized protein</fullName>
    </submittedName>
</protein>
<dbReference type="EMBL" id="JXTC01000131">
    <property type="protein sequence ID" value="PON86499.1"/>
    <property type="molecule type" value="Genomic_DNA"/>
</dbReference>
<feature type="region of interest" description="Disordered" evidence="1">
    <location>
        <begin position="90"/>
        <end position="119"/>
    </location>
</feature>
<dbReference type="AlphaFoldDB" id="A0A2P5ELY4"/>
<dbReference type="Proteomes" id="UP000237000">
    <property type="component" value="Unassembled WGS sequence"/>
</dbReference>
<feature type="compositionally biased region" description="Low complexity" evidence="1">
    <location>
        <begin position="105"/>
        <end position="119"/>
    </location>
</feature>
<keyword evidence="3" id="KW-1185">Reference proteome</keyword>
<reference evidence="3" key="1">
    <citation type="submission" date="2016-06" db="EMBL/GenBank/DDBJ databases">
        <title>Parallel loss of symbiosis genes in relatives of nitrogen-fixing non-legume Parasponia.</title>
        <authorList>
            <person name="Van Velzen R."/>
            <person name="Holmer R."/>
            <person name="Bu F."/>
            <person name="Rutten L."/>
            <person name="Van Zeijl A."/>
            <person name="Liu W."/>
            <person name="Santuari L."/>
            <person name="Cao Q."/>
            <person name="Sharma T."/>
            <person name="Shen D."/>
            <person name="Roswanjaya Y."/>
            <person name="Wardhani T."/>
            <person name="Kalhor M.S."/>
            <person name="Jansen J."/>
            <person name="Van den Hoogen J."/>
            <person name="Gungor B."/>
            <person name="Hartog M."/>
            <person name="Hontelez J."/>
            <person name="Verver J."/>
            <person name="Yang W.-C."/>
            <person name="Schijlen E."/>
            <person name="Repin R."/>
            <person name="Schilthuizen M."/>
            <person name="Schranz E."/>
            <person name="Heidstra R."/>
            <person name="Miyata K."/>
            <person name="Fedorova E."/>
            <person name="Kohlen W."/>
            <person name="Bisseling T."/>
            <person name="Smit S."/>
            <person name="Geurts R."/>
        </authorList>
    </citation>
    <scope>NUCLEOTIDE SEQUENCE [LARGE SCALE GENOMIC DNA]</scope>
    <source>
        <strain evidence="3">cv. RG33-2</strain>
    </source>
</reference>
<comment type="caution">
    <text evidence="2">The sequence shown here is derived from an EMBL/GenBank/DDBJ whole genome shotgun (WGS) entry which is preliminary data.</text>
</comment>
<name>A0A2P5ELY4_TREOI</name>
<accession>A0A2P5ELY4</accession>
<proteinExistence type="predicted"/>
<organism evidence="2 3">
    <name type="scientific">Trema orientale</name>
    <name type="common">Charcoal tree</name>
    <name type="synonym">Celtis orientalis</name>
    <dbReference type="NCBI Taxonomy" id="63057"/>
    <lineage>
        <taxon>Eukaryota</taxon>
        <taxon>Viridiplantae</taxon>
        <taxon>Streptophyta</taxon>
        <taxon>Embryophyta</taxon>
        <taxon>Tracheophyta</taxon>
        <taxon>Spermatophyta</taxon>
        <taxon>Magnoliopsida</taxon>
        <taxon>eudicotyledons</taxon>
        <taxon>Gunneridae</taxon>
        <taxon>Pentapetalae</taxon>
        <taxon>rosids</taxon>
        <taxon>fabids</taxon>
        <taxon>Rosales</taxon>
        <taxon>Cannabaceae</taxon>
        <taxon>Trema</taxon>
    </lineage>
</organism>
<evidence type="ECO:0000313" key="2">
    <source>
        <dbReference type="EMBL" id="PON86499.1"/>
    </source>
</evidence>
<evidence type="ECO:0000313" key="3">
    <source>
        <dbReference type="Proteomes" id="UP000237000"/>
    </source>
</evidence>